<protein>
    <submittedName>
        <fullName evidence="1">Uncharacterized protein</fullName>
    </submittedName>
</protein>
<name>X1RRM0_9ZZZZ</name>
<comment type="caution">
    <text evidence="1">The sequence shown here is derived from an EMBL/GenBank/DDBJ whole genome shotgun (WGS) entry which is preliminary data.</text>
</comment>
<dbReference type="AlphaFoldDB" id="X1RRM0"/>
<proteinExistence type="predicted"/>
<accession>X1RRM0</accession>
<evidence type="ECO:0000313" key="1">
    <source>
        <dbReference type="EMBL" id="GAI69601.1"/>
    </source>
</evidence>
<sequence length="41" mass="4901">LLEYYFNGANMGSLRRAEKDLNFSIDSYFQKVHDGYKPWII</sequence>
<dbReference type="EMBL" id="BARW01002257">
    <property type="protein sequence ID" value="GAI69601.1"/>
    <property type="molecule type" value="Genomic_DNA"/>
</dbReference>
<gene>
    <name evidence="1" type="ORF">S12H4_06428</name>
</gene>
<feature type="non-terminal residue" evidence="1">
    <location>
        <position position="1"/>
    </location>
</feature>
<reference evidence="1" key="1">
    <citation type="journal article" date="2014" name="Front. Microbiol.">
        <title>High frequency of phylogenetically diverse reductive dehalogenase-homologous genes in deep subseafloor sedimentary metagenomes.</title>
        <authorList>
            <person name="Kawai M."/>
            <person name="Futagami T."/>
            <person name="Toyoda A."/>
            <person name="Takaki Y."/>
            <person name="Nishi S."/>
            <person name="Hori S."/>
            <person name="Arai W."/>
            <person name="Tsubouchi T."/>
            <person name="Morono Y."/>
            <person name="Uchiyama I."/>
            <person name="Ito T."/>
            <person name="Fujiyama A."/>
            <person name="Inagaki F."/>
            <person name="Takami H."/>
        </authorList>
    </citation>
    <scope>NUCLEOTIDE SEQUENCE</scope>
    <source>
        <strain evidence="1">Expedition CK06-06</strain>
    </source>
</reference>
<organism evidence="1">
    <name type="scientific">marine sediment metagenome</name>
    <dbReference type="NCBI Taxonomy" id="412755"/>
    <lineage>
        <taxon>unclassified sequences</taxon>
        <taxon>metagenomes</taxon>
        <taxon>ecological metagenomes</taxon>
    </lineage>
</organism>